<protein>
    <recommendedName>
        <fullName evidence="3">FCP1 homology domain-containing protein</fullName>
    </recommendedName>
</protein>
<feature type="compositionally biased region" description="Basic residues" evidence="1">
    <location>
        <begin position="259"/>
        <end position="268"/>
    </location>
</feature>
<reference evidence="2" key="1">
    <citation type="journal article" date="2020" name="Nature">
        <title>Giant virus diversity and host interactions through global metagenomics.</title>
        <authorList>
            <person name="Schulz F."/>
            <person name="Roux S."/>
            <person name="Paez-Espino D."/>
            <person name="Jungbluth S."/>
            <person name="Walsh D.A."/>
            <person name="Denef V.J."/>
            <person name="McMahon K.D."/>
            <person name="Konstantinidis K.T."/>
            <person name="Eloe-Fadrosh E.A."/>
            <person name="Kyrpides N.C."/>
            <person name="Woyke T."/>
        </authorList>
    </citation>
    <scope>NUCLEOTIDE SEQUENCE</scope>
    <source>
        <strain evidence="2">GVMAG-M-3300027892-73</strain>
    </source>
</reference>
<evidence type="ECO:0008006" key="3">
    <source>
        <dbReference type="Google" id="ProtNLM"/>
    </source>
</evidence>
<sequence length="268" mass="32089">MVVFDLDETLGHFSQFSIFYDCLYSCLKTLPHFDHFYELLDLFPEYLRPNIMDILEFIKIQKQDNKCSNVMIYTNNQGEKDWTLNIKKYFNKKLKYELFDRVIGAFKVNGKRVELCRSSHDKTIRDFINCTEINKNTKICFIDDVLYHNMTGANVYYINIKPYIRNIVVDEMITRVESCTYFKRLIKNKRSFNREMNTHYNNYNYRFNEIAPSELALHKMIGKKILQHIKIFFGPDDNLGNNSNNNKSKKKERTTNSKNKTKKRPRVK</sequence>
<organism evidence="2">
    <name type="scientific">viral metagenome</name>
    <dbReference type="NCBI Taxonomy" id="1070528"/>
    <lineage>
        <taxon>unclassified sequences</taxon>
        <taxon>metagenomes</taxon>
        <taxon>organismal metagenomes</taxon>
    </lineage>
</organism>
<proteinExistence type="predicted"/>
<evidence type="ECO:0000313" key="2">
    <source>
        <dbReference type="EMBL" id="QHU30897.1"/>
    </source>
</evidence>
<feature type="region of interest" description="Disordered" evidence="1">
    <location>
        <begin position="240"/>
        <end position="268"/>
    </location>
</feature>
<evidence type="ECO:0000256" key="1">
    <source>
        <dbReference type="SAM" id="MobiDB-lite"/>
    </source>
</evidence>
<name>A0A6C0LK45_9ZZZZ</name>
<accession>A0A6C0LK45</accession>
<dbReference type="AlphaFoldDB" id="A0A6C0LK45"/>
<dbReference type="EMBL" id="MN740521">
    <property type="protein sequence ID" value="QHU30897.1"/>
    <property type="molecule type" value="Genomic_DNA"/>
</dbReference>